<organism evidence="1 2">
    <name type="scientific">Colletotrichum asianum</name>
    <dbReference type="NCBI Taxonomy" id="702518"/>
    <lineage>
        <taxon>Eukaryota</taxon>
        <taxon>Fungi</taxon>
        <taxon>Dikarya</taxon>
        <taxon>Ascomycota</taxon>
        <taxon>Pezizomycotina</taxon>
        <taxon>Sordariomycetes</taxon>
        <taxon>Hypocreomycetidae</taxon>
        <taxon>Glomerellales</taxon>
        <taxon>Glomerellaceae</taxon>
        <taxon>Colletotrichum</taxon>
        <taxon>Colletotrichum gloeosporioides species complex</taxon>
    </lineage>
</organism>
<evidence type="ECO:0000313" key="1">
    <source>
        <dbReference type="EMBL" id="KAF0332149.1"/>
    </source>
</evidence>
<comment type="caution">
    <text evidence="1">The sequence shown here is derived from an EMBL/GenBank/DDBJ whole genome shotgun (WGS) entry which is preliminary data.</text>
</comment>
<dbReference type="EMBL" id="WOWK01000001">
    <property type="protein sequence ID" value="KAF0332149.1"/>
    <property type="molecule type" value="Genomic_DNA"/>
</dbReference>
<sequence length="127" mass="14502">AHFFFVFNRNRPCSLQPSLPPYPLPRAYARKTHTRTNRAGLESDTLVPVRSLSHPALLPKTKIIISELNPPEPVKPNRCANPSLGTRRQSASRWLFQCRNRILQIWNMYIRAPYASPLKESGIQVIG</sequence>
<accession>A0A8H3WS67</accession>
<evidence type="ECO:0000313" key="2">
    <source>
        <dbReference type="Proteomes" id="UP000434172"/>
    </source>
</evidence>
<protein>
    <submittedName>
        <fullName evidence="1">Uncharacterized protein</fullName>
    </submittedName>
</protein>
<proteinExistence type="predicted"/>
<reference evidence="1 2" key="1">
    <citation type="submission" date="2019-12" db="EMBL/GenBank/DDBJ databases">
        <title>A genome sequence resource for the geographically widespread anthracnose pathogen Colletotrichum asianum.</title>
        <authorList>
            <person name="Meng Y."/>
        </authorList>
    </citation>
    <scope>NUCLEOTIDE SEQUENCE [LARGE SCALE GENOMIC DNA]</scope>
    <source>
        <strain evidence="1 2">ICMP 18580</strain>
    </source>
</reference>
<keyword evidence="2" id="KW-1185">Reference proteome</keyword>
<name>A0A8H3WS67_9PEZI</name>
<dbReference type="Proteomes" id="UP000434172">
    <property type="component" value="Unassembled WGS sequence"/>
</dbReference>
<dbReference type="AlphaFoldDB" id="A0A8H3WS67"/>
<gene>
    <name evidence="1" type="ORF">GQ607_000165</name>
</gene>
<feature type="non-terminal residue" evidence="1">
    <location>
        <position position="1"/>
    </location>
</feature>